<dbReference type="Gene3D" id="3.30.1150.10">
    <property type="match status" value="1"/>
</dbReference>
<dbReference type="GO" id="GO:0098797">
    <property type="term" value="C:plasma membrane protein complex"/>
    <property type="evidence" value="ECO:0007669"/>
    <property type="project" value="TreeGrafter"/>
</dbReference>
<comment type="caution">
    <text evidence="12">The sequence shown here is derived from an EMBL/GenBank/DDBJ whole genome shotgun (WGS) entry which is preliminary data.</text>
</comment>
<name>A0A532UY86_UNCL8</name>
<dbReference type="PROSITE" id="PS52015">
    <property type="entry name" value="TONB_CTD"/>
    <property type="match status" value="1"/>
</dbReference>
<evidence type="ECO:0000256" key="6">
    <source>
        <dbReference type="ARBA" id="ARBA00022692"/>
    </source>
</evidence>
<evidence type="ECO:0000313" key="12">
    <source>
        <dbReference type="EMBL" id="TKJ39717.1"/>
    </source>
</evidence>
<keyword evidence="4" id="KW-1003">Cell membrane</keyword>
<keyword evidence="8 10" id="KW-1133">Transmembrane helix</keyword>
<evidence type="ECO:0000256" key="1">
    <source>
        <dbReference type="ARBA" id="ARBA00004383"/>
    </source>
</evidence>
<dbReference type="InterPro" id="IPR037682">
    <property type="entry name" value="TonB_C"/>
</dbReference>
<comment type="subcellular location">
    <subcellularLocation>
        <location evidence="1">Cell inner membrane</location>
        <topology evidence="1">Single-pass membrane protein</topology>
        <orientation evidence="1">Periplasmic side</orientation>
    </subcellularLocation>
</comment>
<evidence type="ECO:0000256" key="7">
    <source>
        <dbReference type="ARBA" id="ARBA00022927"/>
    </source>
</evidence>
<keyword evidence="5" id="KW-0997">Cell inner membrane</keyword>
<dbReference type="PANTHER" id="PTHR33446">
    <property type="entry name" value="PROTEIN TONB-RELATED"/>
    <property type="match status" value="1"/>
</dbReference>
<dbReference type="NCBIfam" id="TIGR01352">
    <property type="entry name" value="tonB_Cterm"/>
    <property type="match status" value="1"/>
</dbReference>
<organism evidence="12 13">
    <name type="scientific">candidate division LCP-89 bacterium B3_LCP</name>
    <dbReference type="NCBI Taxonomy" id="2012998"/>
    <lineage>
        <taxon>Bacteria</taxon>
        <taxon>Pseudomonadati</taxon>
        <taxon>Bacteria division LCP-89</taxon>
    </lineage>
</organism>
<comment type="similarity">
    <text evidence="2">Belongs to the TonB family.</text>
</comment>
<dbReference type="GO" id="GO:0055085">
    <property type="term" value="P:transmembrane transport"/>
    <property type="evidence" value="ECO:0007669"/>
    <property type="project" value="InterPro"/>
</dbReference>
<keyword evidence="6 10" id="KW-0812">Transmembrane</keyword>
<dbReference type="InterPro" id="IPR006260">
    <property type="entry name" value="TonB/TolA_C"/>
</dbReference>
<dbReference type="EMBL" id="NJBN01000007">
    <property type="protein sequence ID" value="TKJ39717.1"/>
    <property type="molecule type" value="Genomic_DNA"/>
</dbReference>
<keyword evidence="3" id="KW-0813">Transport</keyword>
<dbReference type="PANTHER" id="PTHR33446:SF2">
    <property type="entry name" value="PROTEIN TONB"/>
    <property type="match status" value="1"/>
</dbReference>
<evidence type="ECO:0000256" key="8">
    <source>
        <dbReference type="ARBA" id="ARBA00022989"/>
    </source>
</evidence>
<sequence length="218" mass="24363">MVKKYPQVDLRLQYPKIIEASLVVVLLLMTLTFISSKQMAITAKKAKVEEVIIKVEDIPITHQIKRPPPPARPTIPIESDDADIEDDMTIDDTDWDLGDEPPPPPPEGGDIVDFFAVEQKPELIGGSQAIYDYIQRNNLFPEMAANAGVGGVCIIQFIVDETGKPTNIKVFQERPQGLGFGEAGTKAISAMKFKPGRQRDRFVKVPMQQVIRFEVKNY</sequence>
<feature type="domain" description="TonB C-terminal" evidence="11">
    <location>
        <begin position="125"/>
        <end position="218"/>
    </location>
</feature>
<evidence type="ECO:0000313" key="13">
    <source>
        <dbReference type="Proteomes" id="UP000319619"/>
    </source>
</evidence>
<evidence type="ECO:0000256" key="2">
    <source>
        <dbReference type="ARBA" id="ARBA00006555"/>
    </source>
</evidence>
<gene>
    <name evidence="12" type="ORF">CEE37_10585</name>
</gene>
<dbReference type="SUPFAM" id="SSF74653">
    <property type="entry name" value="TolA/TonB C-terminal domain"/>
    <property type="match status" value="1"/>
</dbReference>
<accession>A0A532UY86</accession>
<protein>
    <recommendedName>
        <fullName evidence="11">TonB C-terminal domain-containing protein</fullName>
    </recommendedName>
</protein>
<evidence type="ECO:0000256" key="3">
    <source>
        <dbReference type="ARBA" id="ARBA00022448"/>
    </source>
</evidence>
<evidence type="ECO:0000256" key="9">
    <source>
        <dbReference type="ARBA" id="ARBA00023136"/>
    </source>
</evidence>
<reference evidence="12 13" key="1">
    <citation type="submission" date="2017-06" db="EMBL/GenBank/DDBJ databases">
        <title>Novel microbial phyla capable of carbon fixation and sulfur reduction in deep-sea sediments.</title>
        <authorList>
            <person name="Huang J."/>
            <person name="Baker B."/>
            <person name="Wang Y."/>
        </authorList>
    </citation>
    <scope>NUCLEOTIDE SEQUENCE [LARGE SCALE GENOMIC DNA]</scope>
    <source>
        <strain evidence="12">B3_LCP</strain>
    </source>
</reference>
<evidence type="ECO:0000256" key="10">
    <source>
        <dbReference type="SAM" id="Phobius"/>
    </source>
</evidence>
<keyword evidence="9 10" id="KW-0472">Membrane</keyword>
<dbReference type="AlphaFoldDB" id="A0A532UY86"/>
<evidence type="ECO:0000256" key="4">
    <source>
        <dbReference type="ARBA" id="ARBA00022475"/>
    </source>
</evidence>
<proteinExistence type="inferred from homology"/>
<dbReference type="GO" id="GO:0031992">
    <property type="term" value="F:energy transducer activity"/>
    <property type="evidence" value="ECO:0007669"/>
    <property type="project" value="TreeGrafter"/>
</dbReference>
<dbReference type="Proteomes" id="UP000319619">
    <property type="component" value="Unassembled WGS sequence"/>
</dbReference>
<keyword evidence="7" id="KW-0653">Protein transport</keyword>
<evidence type="ECO:0000256" key="5">
    <source>
        <dbReference type="ARBA" id="ARBA00022519"/>
    </source>
</evidence>
<feature type="transmembrane region" description="Helical" evidence="10">
    <location>
        <begin position="17"/>
        <end position="35"/>
    </location>
</feature>
<dbReference type="Pfam" id="PF03544">
    <property type="entry name" value="TonB_C"/>
    <property type="match status" value="1"/>
</dbReference>
<dbReference type="InterPro" id="IPR051045">
    <property type="entry name" value="TonB-dependent_transducer"/>
</dbReference>
<dbReference type="GO" id="GO:0015031">
    <property type="term" value="P:protein transport"/>
    <property type="evidence" value="ECO:0007669"/>
    <property type="project" value="UniProtKB-KW"/>
</dbReference>
<evidence type="ECO:0000259" key="11">
    <source>
        <dbReference type="PROSITE" id="PS52015"/>
    </source>
</evidence>